<dbReference type="EMBL" id="JACBAE010001325">
    <property type="protein sequence ID" value="KAF7164903.1"/>
    <property type="molecule type" value="Genomic_DNA"/>
</dbReference>
<protein>
    <submittedName>
        <fullName evidence="1">Uncharacterized protein</fullName>
    </submittedName>
</protein>
<dbReference type="OrthoDB" id="5422293at2759"/>
<dbReference type="Proteomes" id="UP000641853">
    <property type="component" value="Unassembled WGS sequence"/>
</dbReference>
<comment type="caution">
    <text evidence="1">The sequence shown here is derived from an EMBL/GenBank/DDBJ whole genome shotgun (WGS) entry which is preliminary data.</text>
</comment>
<dbReference type="EMBL" id="JACBAG010001881">
    <property type="protein sequence ID" value="KAF7178399.1"/>
    <property type="molecule type" value="Genomic_DNA"/>
</dbReference>
<reference evidence="1" key="1">
    <citation type="submission" date="2020-06" db="EMBL/GenBank/DDBJ databases">
        <title>Draft genome sequences of strains closely related to Aspergillus parafelis and Aspergillus hiratsukae.</title>
        <authorList>
            <person name="Dos Santos R.A.C."/>
            <person name="Rivero-Menendez O."/>
            <person name="Steenwyk J.L."/>
            <person name="Mead M.E."/>
            <person name="Goldman G.H."/>
            <person name="Alastruey-Izquierdo A."/>
            <person name="Rokas A."/>
        </authorList>
    </citation>
    <scope>NUCLEOTIDE SEQUENCE</scope>
    <source>
        <strain evidence="1">CNM-CM5623</strain>
        <strain evidence="2">CNM-CM7691</strain>
    </source>
</reference>
<evidence type="ECO:0000313" key="2">
    <source>
        <dbReference type="EMBL" id="KAF7178399.1"/>
    </source>
</evidence>
<evidence type="ECO:0000313" key="3">
    <source>
        <dbReference type="Proteomes" id="UP000641853"/>
    </source>
</evidence>
<organism evidence="1 4">
    <name type="scientific">Aspergillus felis</name>
    <dbReference type="NCBI Taxonomy" id="1287682"/>
    <lineage>
        <taxon>Eukaryota</taxon>
        <taxon>Fungi</taxon>
        <taxon>Dikarya</taxon>
        <taxon>Ascomycota</taxon>
        <taxon>Pezizomycotina</taxon>
        <taxon>Eurotiomycetes</taxon>
        <taxon>Eurotiomycetidae</taxon>
        <taxon>Eurotiales</taxon>
        <taxon>Aspergillaceae</taxon>
        <taxon>Aspergillus</taxon>
        <taxon>Aspergillus subgen. Fumigati</taxon>
    </lineage>
</organism>
<evidence type="ECO:0000313" key="1">
    <source>
        <dbReference type="EMBL" id="KAF7164903.1"/>
    </source>
</evidence>
<sequence length="258" mass="30865">MVQKSRHRPKISLWARFRMWLRYAHSPLRLRGSLIRLRHQHKYPLLTLLRMFIPYPSWFFPIPGPFSLRALIEDTKNETENETGIIASHFDDIHNLRAIPIWRMRDTPLRSIYRLYELHLADHYELMGWETEYFFYRRDWKLRDIPDPRDPDPLRYAIVASIVEELHEAVNWRLSLSLRRNREHVYREEDGDPWPPFTPEELPAWTKKVAPIDKGLLRLSVPPESLDAEGNLVLEANGKSPNFSQRNIITNTGWFYTI</sequence>
<evidence type="ECO:0000313" key="4">
    <source>
        <dbReference type="Proteomes" id="UP000654922"/>
    </source>
</evidence>
<dbReference type="AlphaFoldDB" id="A0A8H6Q261"/>
<dbReference type="Proteomes" id="UP000654922">
    <property type="component" value="Unassembled WGS sequence"/>
</dbReference>
<keyword evidence="3" id="KW-1185">Reference proteome</keyword>
<proteinExistence type="predicted"/>
<name>A0A8H6Q261_9EURO</name>
<gene>
    <name evidence="1" type="ORF">CNMCM5623_009303</name>
    <name evidence="2" type="ORF">CNMCM7691_007090</name>
</gene>
<accession>A0A8H6Q261</accession>